<organism evidence="2 3">
    <name type="scientific">Candidatus Gottesmanbacteria bacterium RBG_13_45_10</name>
    <dbReference type="NCBI Taxonomy" id="1798370"/>
    <lineage>
        <taxon>Bacteria</taxon>
        <taxon>Candidatus Gottesmaniibacteriota</taxon>
    </lineage>
</organism>
<proteinExistence type="predicted"/>
<accession>A0A1F5ZHH1</accession>
<feature type="transmembrane region" description="Helical" evidence="1">
    <location>
        <begin position="6"/>
        <end position="24"/>
    </location>
</feature>
<keyword evidence="1" id="KW-0812">Transmembrane</keyword>
<gene>
    <name evidence="2" type="ORF">A2Z00_04085</name>
</gene>
<evidence type="ECO:0000313" key="2">
    <source>
        <dbReference type="EMBL" id="OGG11959.1"/>
    </source>
</evidence>
<evidence type="ECO:0000256" key="1">
    <source>
        <dbReference type="SAM" id="Phobius"/>
    </source>
</evidence>
<feature type="transmembrane region" description="Helical" evidence="1">
    <location>
        <begin position="36"/>
        <end position="61"/>
    </location>
</feature>
<protein>
    <submittedName>
        <fullName evidence="2">Uncharacterized protein</fullName>
    </submittedName>
</protein>
<reference evidence="2 3" key="1">
    <citation type="journal article" date="2016" name="Nat. Commun.">
        <title>Thousands of microbial genomes shed light on interconnected biogeochemical processes in an aquifer system.</title>
        <authorList>
            <person name="Anantharaman K."/>
            <person name="Brown C.T."/>
            <person name="Hug L.A."/>
            <person name="Sharon I."/>
            <person name="Castelle C.J."/>
            <person name="Probst A.J."/>
            <person name="Thomas B.C."/>
            <person name="Singh A."/>
            <person name="Wilkins M.J."/>
            <person name="Karaoz U."/>
            <person name="Brodie E.L."/>
            <person name="Williams K.H."/>
            <person name="Hubbard S.S."/>
            <person name="Banfield J.F."/>
        </authorList>
    </citation>
    <scope>NUCLEOTIDE SEQUENCE [LARGE SCALE GENOMIC DNA]</scope>
</reference>
<feature type="transmembrane region" description="Helical" evidence="1">
    <location>
        <begin position="145"/>
        <end position="167"/>
    </location>
</feature>
<dbReference type="AlphaFoldDB" id="A0A1F5ZHH1"/>
<dbReference type="EMBL" id="MFIZ01000009">
    <property type="protein sequence ID" value="OGG11959.1"/>
    <property type="molecule type" value="Genomic_DNA"/>
</dbReference>
<name>A0A1F5ZHH1_9BACT</name>
<feature type="transmembrane region" description="Helical" evidence="1">
    <location>
        <begin position="67"/>
        <end position="89"/>
    </location>
</feature>
<sequence length="171" mass="18564">MDNLILGVVGIGWLATLVLLLVGFRTSSSFRGTAVLTRSIIIGILVIALCGLFVCLLEGVVVGAVTWGAAMVLYVLSVGVYVICIFSPIEASVTIKLLTDIATAPSGGIEKKDLLRGYNVDTIIHLRIQRLLASHTIAKKDGRYVLVKEVSIFMLREYITAIILFLFPKSR</sequence>
<keyword evidence="1" id="KW-1133">Transmembrane helix</keyword>
<dbReference type="Proteomes" id="UP000177268">
    <property type="component" value="Unassembled WGS sequence"/>
</dbReference>
<keyword evidence="1" id="KW-0472">Membrane</keyword>
<evidence type="ECO:0000313" key="3">
    <source>
        <dbReference type="Proteomes" id="UP000177268"/>
    </source>
</evidence>
<comment type="caution">
    <text evidence="2">The sequence shown here is derived from an EMBL/GenBank/DDBJ whole genome shotgun (WGS) entry which is preliminary data.</text>
</comment>